<protein>
    <submittedName>
        <fullName evidence="1">Uncharacterized protein</fullName>
    </submittedName>
</protein>
<comment type="caution">
    <text evidence="1">The sequence shown here is derived from an EMBL/GenBank/DDBJ whole genome shotgun (WGS) entry which is preliminary data.</text>
</comment>
<sequence length="750" mass="83617">MFALPASITRGSDAEMVSFEAIQLSTQGSERQRKDIMKVSQRFEQLMQQRRQQPDGITLTDQDLLQEIVSRYNSYKANAALKRWQVTPDQVQAILGIVVGMSAESRELIGYNESILRSKRHQLHECPRGVTGLWQDVLTVTPESQLIHFKRYNHWWSVNAKKLKATMRQRLRWSEEENLRAAEYQVTCANLGHDYREAVTYNLKRNKVEGTRHVTKVLHLKGQIDTGLRLAEQVMERRCLLVCSESSKSQPLASMTRRIMNAVNAKFAATSKDKEETAQWLSSPATCRAILEACLSKVSSLKGQACLVHHMSLYDGAWEQVVCEMMTELADSCHLALFSQTDNPTVFQYAATQVKDKLFDPEQDWKAGRGLMGTLSPKFMAQPDLSDVQEPRRPDLRLCKMAANGHLQLPDNFDSVFEVSANPEQAPPPTPAVADENLDLASETQNARVLPQSSGEAPPHMTQDEFKEKYPEVTATTSLNMGGNSIVCHYIDSGKVFLTSPTKVFVAGVDASSPKPLFTYAGGSWISDSSKAKDFLAKTANENKGVEFRLDSTDDLVVLEEAVQGGGPQDTSPMKLFKLLTMLEQRGVVDYNVTGHKTERPSEVKRGEAADRLTISHESFSVYKPNSVSVKNVKAGSLAGLVGTKPLSGSSHVQLVWRNWVSFGKAFFEDTFVGGSCQDLPVDPCHGYWSCFEACATTYVRKSLALLSLFGLRQTAGRLNPTLCTRSSRNQASDFQERWILPSPPEIFLL</sequence>
<dbReference type="EMBL" id="CAXAMM010033113">
    <property type="protein sequence ID" value="CAK9070776.1"/>
    <property type="molecule type" value="Genomic_DNA"/>
</dbReference>
<evidence type="ECO:0000313" key="2">
    <source>
        <dbReference type="Proteomes" id="UP001642464"/>
    </source>
</evidence>
<reference evidence="1 2" key="1">
    <citation type="submission" date="2024-02" db="EMBL/GenBank/DDBJ databases">
        <authorList>
            <person name="Chen Y."/>
            <person name="Shah S."/>
            <person name="Dougan E. K."/>
            <person name="Thang M."/>
            <person name="Chan C."/>
        </authorList>
    </citation>
    <scope>NUCLEOTIDE SEQUENCE [LARGE SCALE GENOMIC DNA]</scope>
</reference>
<evidence type="ECO:0000313" key="1">
    <source>
        <dbReference type="EMBL" id="CAK9070776.1"/>
    </source>
</evidence>
<gene>
    <name evidence="1" type="ORF">SCF082_LOCUS35142</name>
</gene>
<keyword evidence="2" id="KW-1185">Reference proteome</keyword>
<accession>A0ABP0P4S5</accession>
<name>A0ABP0P4S5_9DINO</name>
<organism evidence="1 2">
    <name type="scientific">Durusdinium trenchii</name>
    <dbReference type="NCBI Taxonomy" id="1381693"/>
    <lineage>
        <taxon>Eukaryota</taxon>
        <taxon>Sar</taxon>
        <taxon>Alveolata</taxon>
        <taxon>Dinophyceae</taxon>
        <taxon>Suessiales</taxon>
        <taxon>Symbiodiniaceae</taxon>
        <taxon>Durusdinium</taxon>
    </lineage>
</organism>
<dbReference type="Proteomes" id="UP001642464">
    <property type="component" value="Unassembled WGS sequence"/>
</dbReference>
<proteinExistence type="predicted"/>